<dbReference type="SUPFAM" id="SSF140753">
    <property type="entry name" value="PG0816-like"/>
    <property type="match status" value="1"/>
</dbReference>
<dbReference type="AlphaFoldDB" id="A0A0E2AP10"/>
<sequence>MNKNKKNKRNNQQQPKQQNQQPQKQQSKQQQFEQQPRQPQSEQPQELSYYGLLLLSFLKESHPERVNDSDFITTRSESAAEAYSEAVRSGSTHDAAAEIANRVLFSGLHFSRYDVIITVLWNEFSDEVPQGSAKTLALQLLPVCEKVFAKYPLSDNFRFEPSFDNLYTEITGTILIWLDENGIQ</sequence>
<evidence type="ECO:0008006" key="4">
    <source>
        <dbReference type="Google" id="ProtNLM"/>
    </source>
</evidence>
<dbReference type="PATRIC" id="fig|997883.3.peg.2070"/>
<proteinExistence type="predicted"/>
<dbReference type="RefSeq" id="WP_005794612.1">
    <property type="nucleotide sequence ID" value="NZ_JH724215.1"/>
</dbReference>
<dbReference type="InterPro" id="IPR015082">
    <property type="entry name" value="DUF1896"/>
</dbReference>
<protein>
    <recommendedName>
        <fullName evidence="4">DUF1896 domain-containing protein</fullName>
    </recommendedName>
</protein>
<evidence type="ECO:0000313" key="3">
    <source>
        <dbReference type="Proteomes" id="UP000003879"/>
    </source>
</evidence>
<accession>A0A0E2AP10</accession>
<name>A0A0E2AP10_BACFG</name>
<evidence type="ECO:0000256" key="1">
    <source>
        <dbReference type="SAM" id="MobiDB-lite"/>
    </source>
</evidence>
<dbReference type="HOGENOM" id="CLU_116247_0_0_10"/>
<feature type="region of interest" description="Disordered" evidence="1">
    <location>
        <begin position="1"/>
        <end position="43"/>
    </location>
</feature>
<dbReference type="Pfam" id="PF08989">
    <property type="entry name" value="DUF1896"/>
    <property type="match status" value="1"/>
</dbReference>
<dbReference type="EMBL" id="AGXN01000012">
    <property type="protein sequence ID" value="EIY96089.1"/>
    <property type="molecule type" value="Genomic_DNA"/>
</dbReference>
<feature type="compositionally biased region" description="Low complexity" evidence="1">
    <location>
        <begin position="10"/>
        <end position="43"/>
    </location>
</feature>
<organism evidence="2 3">
    <name type="scientific">Bacteroides fragilis CL07T12C05</name>
    <dbReference type="NCBI Taxonomy" id="997883"/>
    <lineage>
        <taxon>Bacteria</taxon>
        <taxon>Pseudomonadati</taxon>
        <taxon>Bacteroidota</taxon>
        <taxon>Bacteroidia</taxon>
        <taxon>Bacteroidales</taxon>
        <taxon>Bacteroidaceae</taxon>
        <taxon>Bacteroides</taxon>
    </lineage>
</organism>
<dbReference type="Proteomes" id="UP000003879">
    <property type="component" value="Unassembled WGS sequence"/>
</dbReference>
<comment type="caution">
    <text evidence="2">The sequence shown here is derived from an EMBL/GenBank/DDBJ whole genome shotgun (WGS) entry which is preliminary data.</text>
</comment>
<reference evidence="2 3" key="1">
    <citation type="submission" date="2012-02" db="EMBL/GenBank/DDBJ databases">
        <title>The Genome Sequence of Bacteroides fragilis CL07T12C05.</title>
        <authorList>
            <consortium name="The Broad Institute Genome Sequencing Platform"/>
            <person name="Earl A."/>
            <person name="Ward D."/>
            <person name="Feldgarden M."/>
            <person name="Gevers D."/>
            <person name="Zitomersky N.L."/>
            <person name="Coyne M.J."/>
            <person name="Comstock L.E."/>
            <person name="Young S.K."/>
            <person name="Zeng Q."/>
            <person name="Gargeya S."/>
            <person name="Fitzgerald M."/>
            <person name="Haas B."/>
            <person name="Abouelleil A."/>
            <person name="Alvarado L."/>
            <person name="Arachchi H.M."/>
            <person name="Berlin A."/>
            <person name="Chapman S.B."/>
            <person name="Gearin G."/>
            <person name="Goldberg J."/>
            <person name="Griggs A."/>
            <person name="Gujja S."/>
            <person name="Hansen M."/>
            <person name="Heiman D."/>
            <person name="Howarth C."/>
            <person name="Larimer J."/>
            <person name="Lui A."/>
            <person name="MacDonald P.J.P."/>
            <person name="McCowen C."/>
            <person name="Montmayeur A."/>
            <person name="Murphy C."/>
            <person name="Neiman D."/>
            <person name="Pearson M."/>
            <person name="Priest M."/>
            <person name="Roberts A."/>
            <person name="Saif S."/>
            <person name="Shea T."/>
            <person name="Sisk P."/>
            <person name="Stolte C."/>
            <person name="Sykes S."/>
            <person name="Wortman J."/>
            <person name="Nusbaum C."/>
            <person name="Birren B."/>
        </authorList>
    </citation>
    <scope>NUCLEOTIDE SEQUENCE [LARGE SCALE GENOMIC DNA]</scope>
    <source>
        <strain evidence="2 3">CL07T12C05</strain>
    </source>
</reference>
<dbReference type="Gene3D" id="1.10.8.330">
    <property type="entry name" value="PG0816-like"/>
    <property type="match status" value="1"/>
</dbReference>
<dbReference type="InterPro" id="IPR036297">
    <property type="entry name" value="PG0816-like_sf"/>
</dbReference>
<evidence type="ECO:0000313" key="2">
    <source>
        <dbReference type="EMBL" id="EIY96089.1"/>
    </source>
</evidence>
<gene>
    <name evidence="2" type="ORF">HMPREF1056_01977</name>
</gene>
<dbReference type="Gene3D" id="1.10.8.340">
    <property type="entry name" value="PG0816-like"/>
    <property type="match status" value="1"/>
</dbReference>